<reference evidence="2" key="1">
    <citation type="submission" date="2022-04" db="EMBL/GenBank/DDBJ databases">
        <title>A functionally conserved STORR gene fusion in Papaver species that diverged 16.8 million years ago.</title>
        <authorList>
            <person name="Catania T."/>
        </authorList>
    </citation>
    <scope>NUCLEOTIDE SEQUENCE</scope>
    <source>
        <strain evidence="2">S-188037</strain>
    </source>
</reference>
<name>A0AAD4S2V8_9MAGN</name>
<dbReference type="AlphaFoldDB" id="A0AAD4S2V8"/>
<evidence type="ECO:0000256" key="1">
    <source>
        <dbReference type="SAM" id="Phobius"/>
    </source>
</evidence>
<organism evidence="2 3">
    <name type="scientific">Papaver atlanticum</name>
    <dbReference type="NCBI Taxonomy" id="357466"/>
    <lineage>
        <taxon>Eukaryota</taxon>
        <taxon>Viridiplantae</taxon>
        <taxon>Streptophyta</taxon>
        <taxon>Embryophyta</taxon>
        <taxon>Tracheophyta</taxon>
        <taxon>Spermatophyta</taxon>
        <taxon>Magnoliopsida</taxon>
        <taxon>Ranunculales</taxon>
        <taxon>Papaveraceae</taxon>
        <taxon>Papaveroideae</taxon>
        <taxon>Papaver</taxon>
    </lineage>
</organism>
<evidence type="ECO:0000313" key="2">
    <source>
        <dbReference type="EMBL" id="KAI3857680.1"/>
    </source>
</evidence>
<evidence type="ECO:0000313" key="3">
    <source>
        <dbReference type="Proteomes" id="UP001202328"/>
    </source>
</evidence>
<protein>
    <submittedName>
        <fullName evidence="2">Uncharacterized protein</fullName>
    </submittedName>
</protein>
<sequence>MIHDSPKTKWNDAQQLCGREDATVQGGTGPFGLLCLYILVVSVVLTVFAGDKERTREVNDLYREMIESGFTRLGDKQDDDGNGFEIDLTCLSMEGWWV</sequence>
<comment type="caution">
    <text evidence="2">The sequence shown here is derived from an EMBL/GenBank/DDBJ whole genome shotgun (WGS) entry which is preliminary data.</text>
</comment>
<gene>
    <name evidence="2" type="ORF">MKW98_028944</name>
</gene>
<dbReference type="Proteomes" id="UP001202328">
    <property type="component" value="Unassembled WGS sequence"/>
</dbReference>
<accession>A0AAD4S2V8</accession>
<feature type="transmembrane region" description="Helical" evidence="1">
    <location>
        <begin position="31"/>
        <end position="49"/>
    </location>
</feature>
<keyword evidence="3" id="KW-1185">Reference proteome</keyword>
<proteinExistence type="predicted"/>
<keyword evidence="1" id="KW-1133">Transmembrane helix</keyword>
<keyword evidence="1" id="KW-0472">Membrane</keyword>
<dbReference type="EMBL" id="JAJJMB010014829">
    <property type="protein sequence ID" value="KAI3857680.1"/>
    <property type="molecule type" value="Genomic_DNA"/>
</dbReference>
<keyword evidence="1" id="KW-0812">Transmembrane</keyword>